<comment type="similarity">
    <text evidence="1">Belongs to the glutamine synthetase family.</text>
</comment>
<keyword evidence="4" id="KW-1185">Reference proteome</keyword>
<dbReference type="EMBL" id="JAGIOH010000001">
    <property type="protein sequence ID" value="MBP2400747.1"/>
    <property type="molecule type" value="Genomic_DNA"/>
</dbReference>
<dbReference type="GeneID" id="91573495"/>
<organism evidence="3 4">
    <name type="scientific">Streptomyces syringium</name>
    <dbReference type="NCBI Taxonomy" id="76729"/>
    <lineage>
        <taxon>Bacteria</taxon>
        <taxon>Bacillati</taxon>
        <taxon>Actinomycetota</taxon>
        <taxon>Actinomycetes</taxon>
        <taxon>Kitasatosporales</taxon>
        <taxon>Streptomycetaceae</taxon>
        <taxon>Streptomyces</taxon>
    </lineage>
</organism>
<dbReference type="Proteomes" id="UP001519291">
    <property type="component" value="Unassembled WGS sequence"/>
</dbReference>
<evidence type="ECO:0000256" key="1">
    <source>
        <dbReference type="RuleBase" id="RU000384"/>
    </source>
</evidence>
<evidence type="ECO:0000313" key="3">
    <source>
        <dbReference type="EMBL" id="MBP2400747.1"/>
    </source>
</evidence>
<reference evidence="3 4" key="1">
    <citation type="submission" date="2021-03" db="EMBL/GenBank/DDBJ databases">
        <title>Sequencing the genomes of 1000 actinobacteria strains.</title>
        <authorList>
            <person name="Klenk H.-P."/>
        </authorList>
    </citation>
    <scope>NUCLEOTIDE SEQUENCE [LARGE SCALE GENOMIC DNA]</scope>
    <source>
        <strain evidence="3 4">DSM 41480</strain>
    </source>
</reference>
<name>A0ABS4XW76_9ACTN</name>
<evidence type="ECO:0000259" key="2">
    <source>
        <dbReference type="Pfam" id="PF00120"/>
    </source>
</evidence>
<accession>A0ABS4XW76</accession>
<sequence length="383" mass="42541">MSRERGFWPVYHPAGLDHELHPVLEELEAGRWLAMRNLLATTRNRWGLRTARTQVLAAVAARSTVIQEWEAEERGSVDATVMRARVKVERALRAHRHQLSGVWEVVQDARVACEAAARVAPADPVPWVCRLALAQLDERQMLQENRARAPERMLPPGPWELLEQARERDLGNREACHRMLQFLYVRAGGSRAEAIDFGRWAQSLAPDGSATLMLPLYTFAESYGYRRRGEGLLGRGEWAADHALHDITCALDGWFDHPATPMVERSVLDLSHLAHALWAAHQYPEAARVFTAMGPYATRLPWGDVGDGDAPSGWQADKPVLADSTGELSPIALQAIAGLLDALPQLAPLYAPTPNSYRRYRSASFAPTHFTWGGTTTAPAPYA</sequence>
<dbReference type="SUPFAM" id="SSF55931">
    <property type="entry name" value="Glutamine synthetase/guanido kinase"/>
    <property type="match status" value="1"/>
</dbReference>
<feature type="domain" description="GS catalytic" evidence="2">
    <location>
        <begin position="314"/>
        <end position="374"/>
    </location>
</feature>
<gene>
    <name evidence="3" type="ORF">JO379_000216</name>
</gene>
<dbReference type="InterPro" id="IPR014746">
    <property type="entry name" value="Gln_synth/guanido_kin_cat_dom"/>
</dbReference>
<dbReference type="Gene3D" id="3.30.590.10">
    <property type="entry name" value="Glutamine synthetase/guanido kinase, catalytic domain"/>
    <property type="match status" value="1"/>
</dbReference>
<dbReference type="InterPro" id="IPR008146">
    <property type="entry name" value="Gln_synth_cat_dom"/>
</dbReference>
<protein>
    <recommendedName>
        <fullName evidence="2">GS catalytic domain-containing protein</fullName>
    </recommendedName>
</protein>
<evidence type="ECO:0000313" key="4">
    <source>
        <dbReference type="Proteomes" id="UP001519291"/>
    </source>
</evidence>
<dbReference type="Pfam" id="PF00120">
    <property type="entry name" value="Gln-synt_C"/>
    <property type="match status" value="1"/>
</dbReference>
<dbReference type="RefSeq" id="WP_209513334.1">
    <property type="nucleotide sequence ID" value="NZ_JAGIOH010000001.1"/>
</dbReference>
<proteinExistence type="inferred from homology"/>
<comment type="caution">
    <text evidence="3">The sequence shown here is derived from an EMBL/GenBank/DDBJ whole genome shotgun (WGS) entry which is preliminary data.</text>
</comment>